<dbReference type="RefSeq" id="WP_080050628.1">
    <property type="nucleotide sequence ID" value="NZ_CP020100.1"/>
</dbReference>
<dbReference type="AlphaFoldDB" id="A0A1V0B749"/>
<organism evidence="1 2">
    <name type="scientific">Halopseudomonas phragmitis</name>
    <dbReference type="NCBI Taxonomy" id="1931241"/>
    <lineage>
        <taxon>Bacteria</taxon>
        <taxon>Pseudomonadati</taxon>
        <taxon>Pseudomonadota</taxon>
        <taxon>Gammaproteobacteria</taxon>
        <taxon>Pseudomonadales</taxon>
        <taxon>Pseudomonadaceae</taxon>
        <taxon>Halopseudomonas</taxon>
    </lineage>
</organism>
<evidence type="ECO:0000313" key="2">
    <source>
        <dbReference type="Proteomes" id="UP000243488"/>
    </source>
</evidence>
<gene>
    <name evidence="1" type="ORF">BVH74_13810</name>
</gene>
<sequence>MATFLLYPAEPHFRRADGLNAIVVPAADAASAPAAARALCKRVEIDAFDNFAIVEIGATTAFAVEGHPPVSQPGNAEGLPHLGRGGHEVMLPV</sequence>
<protein>
    <submittedName>
        <fullName evidence="1">Uncharacterized protein</fullName>
    </submittedName>
</protein>
<dbReference type="Proteomes" id="UP000243488">
    <property type="component" value="Chromosome"/>
</dbReference>
<keyword evidence="2" id="KW-1185">Reference proteome</keyword>
<dbReference type="EMBL" id="CP020100">
    <property type="protein sequence ID" value="AQZ95758.1"/>
    <property type="molecule type" value="Genomic_DNA"/>
</dbReference>
<reference evidence="1 2" key="1">
    <citation type="submission" date="2017-03" db="EMBL/GenBank/DDBJ databases">
        <title>Complete genome sequence of the novel DNRA strain Pseudomonas sp. S-6-2 isolated from Chinese polluted river sediment. Journal of Biotechnology.</title>
        <authorList>
            <person name="Li J."/>
            <person name="Xiang F."/>
            <person name="Wang L."/>
            <person name="Xi L."/>
            <person name="Liu J."/>
        </authorList>
    </citation>
    <scope>NUCLEOTIDE SEQUENCE [LARGE SCALE GENOMIC DNA]</scope>
    <source>
        <strain evidence="1 2">S-6-2</strain>
    </source>
</reference>
<evidence type="ECO:0000313" key="1">
    <source>
        <dbReference type="EMBL" id="AQZ95758.1"/>
    </source>
</evidence>
<dbReference type="STRING" id="1931241.BVH74_13810"/>
<name>A0A1V0B749_9GAMM</name>
<dbReference type="KEGG" id="ppha:BVH74_13810"/>
<accession>A0A1V0B749</accession>
<proteinExistence type="predicted"/>